<reference evidence="1" key="1">
    <citation type="submission" date="2023-04" db="EMBL/GenBank/DDBJ databases">
        <title>Draft Genome sequencing of Naganishia species isolated from polar environments using Oxford Nanopore Technology.</title>
        <authorList>
            <person name="Leo P."/>
            <person name="Venkateswaran K."/>
        </authorList>
    </citation>
    <scope>NUCLEOTIDE SEQUENCE</scope>
    <source>
        <strain evidence="1">MNA-CCFEE 5261</strain>
    </source>
</reference>
<proteinExistence type="predicted"/>
<name>A0ACC2VIE8_9TREE</name>
<dbReference type="Proteomes" id="UP001241377">
    <property type="component" value="Unassembled WGS sequence"/>
</dbReference>
<accession>A0ACC2VIE8</accession>
<evidence type="ECO:0000313" key="1">
    <source>
        <dbReference type="EMBL" id="KAJ9099067.1"/>
    </source>
</evidence>
<sequence length="190" mass="21620">MIPEVATEIDELETLQIWQKRHSRAARRGEIDEGGEARLLESLPKENDGVRKSIIRTSIKNENLLAKKMENLKIRKANRKKTSALKHKLERSNKVDGVLQSKIEQSIARAKYVQTARKSGWEQINSKIDILGASEEALKKKSAKEIEREEEDAYVDQFFKGDEEKEDDSNQEVPVTSQGNVFAALEETEA</sequence>
<gene>
    <name evidence="1" type="ORF">QFC19_006116</name>
</gene>
<comment type="caution">
    <text evidence="1">The sequence shown here is derived from an EMBL/GenBank/DDBJ whole genome shotgun (WGS) entry which is preliminary data.</text>
</comment>
<keyword evidence="2" id="KW-1185">Reference proteome</keyword>
<protein>
    <submittedName>
        <fullName evidence="1">Uncharacterized protein</fullName>
    </submittedName>
</protein>
<dbReference type="EMBL" id="JASBWR010000071">
    <property type="protein sequence ID" value="KAJ9099067.1"/>
    <property type="molecule type" value="Genomic_DNA"/>
</dbReference>
<organism evidence="1 2">
    <name type="scientific">Naganishia cerealis</name>
    <dbReference type="NCBI Taxonomy" id="610337"/>
    <lineage>
        <taxon>Eukaryota</taxon>
        <taxon>Fungi</taxon>
        <taxon>Dikarya</taxon>
        <taxon>Basidiomycota</taxon>
        <taxon>Agaricomycotina</taxon>
        <taxon>Tremellomycetes</taxon>
        <taxon>Filobasidiales</taxon>
        <taxon>Filobasidiaceae</taxon>
        <taxon>Naganishia</taxon>
    </lineage>
</organism>
<evidence type="ECO:0000313" key="2">
    <source>
        <dbReference type="Proteomes" id="UP001241377"/>
    </source>
</evidence>